<dbReference type="OrthoDB" id="1142271at2"/>
<comment type="caution">
    <text evidence="1">The sequence shown here is derived from an EMBL/GenBank/DDBJ whole genome shotgun (WGS) entry which is preliminary data.</text>
</comment>
<gene>
    <name evidence="1" type="ORF">DIS07_06895</name>
</gene>
<evidence type="ECO:0000313" key="2">
    <source>
        <dbReference type="Proteomes" id="UP000245670"/>
    </source>
</evidence>
<dbReference type="RefSeq" id="WP_109404481.1">
    <property type="nucleotide sequence ID" value="NZ_QFFG01000002.1"/>
</dbReference>
<dbReference type="Gene3D" id="2.40.160.20">
    <property type="match status" value="1"/>
</dbReference>
<proteinExistence type="predicted"/>
<reference evidence="1 2" key="1">
    <citation type="submission" date="2018-05" db="EMBL/GenBank/DDBJ databases">
        <title>Polaribacter aquimarinus sp. nov., isolated from sediment in a sediment of sea.</title>
        <authorList>
            <person name="Lu D."/>
        </authorList>
    </citation>
    <scope>NUCLEOTIDE SEQUENCE [LARGE SCALE GENOMIC DNA]</scope>
    <source>
        <strain evidence="1 2">ZY113</strain>
    </source>
</reference>
<dbReference type="AlphaFoldDB" id="A0A2U2JCS7"/>
<dbReference type="EMBL" id="QFFG01000002">
    <property type="protein sequence ID" value="PWG06150.1"/>
    <property type="molecule type" value="Genomic_DNA"/>
</dbReference>
<keyword evidence="2" id="KW-1185">Reference proteome</keyword>
<evidence type="ECO:0000313" key="1">
    <source>
        <dbReference type="EMBL" id="PWG06150.1"/>
    </source>
</evidence>
<evidence type="ECO:0008006" key="3">
    <source>
        <dbReference type="Google" id="ProtNLM"/>
    </source>
</evidence>
<name>A0A2U2JCS7_9FLAO</name>
<accession>A0A2U2JCS7</accession>
<protein>
    <recommendedName>
        <fullName evidence="3">Outer membrane protein beta-barrel domain-containing protein</fullName>
    </recommendedName>
</protein>
<sequence length="263" mass="30091">MKTPITILFVIVFILDLQAQHFTHDIGAFVGSTSLQSDYGQRGNFASDWSNNGTTYSIAHYLSFYNKTLRWDPNNVLHNHLMVKSEIHYISNTELLHHGKWAKKKSAAGVKLKSMKGSLRMLSLGVNLEYFLNPLEEFVYPYSEMYFNPFLTFGIKYSSYTTGLSSDLGDWQQDINILPQKYTLENALEIGSNQAFSVQLGLGTRFKLAPKIDLVTQFAYQYFFSDTIDGLQASVIENKNNDWLLNIQFGLVYHLNFSTPLLY</sequence>
<organism evidence="1 2">
    <name type="scientific">Polaribacter aquimarinus</name>
    <dbReference type="NCBI Taxonomy" id="2100726"/>
    <lineage>
        <taxon>Bacteria</taxon>
        <taxon>Pseudomonadati</taxon>
        <taxon>Bacteroidota</taxon>
        <taxon>Flavobacteriia</taxon>
        <taxon>Flavobacteriales</taxon>
        <taxon>Flavobacteriaceae</taxon>
    </lineage>
</organism>
<dbReference type="Proteomes" id="UP000245670">
    <property type="component" value="Unassembled WGS sequence"/>
</dbReference>
<dbReference type="NCBIfam" id="NF047659">
    <property type="entry name" value="THC0290_0291_fam"/>
    <property type="match status" value="1"/>
</dbReference>